<dbReference type="AlphaFoldDB" id="A0A922CPB5"/>
<gene>
    <name evidence="2" type="ORF">O3G_MSEX007805</name>
</gene>
<keyword evidence="3" id="KW-1185">Reference proteome</keyword>
<protein>
    <recommendedName>
        <fullName evidence="1">Nudix hydrolase domain-containing protein</fullName>
    </recommendedName>
</protein>
<sequence>MSAGYKKIKGLKTVSFTISWFLMIRPTFNMITTHFKCRGGLYPRSNIERFLVPDDKVTWSTEFKEYDPPYYTSPSLHGKPYADPEIGEPNFKPKWHSPNGNITRASYMGHPLNPIGYPLNPMGYPLNPIGRTGIKGRGVLGRWGPNHAADPVVTRWKRLENGEIAVDKNKKPILQFVAIKRGDTGEWALPGGMVDPGEKVSAAAIREFQEEALNSLVMSKDERKMYEEKFDKFFSGGDVIYQGYIDDRRNTDNAWMESVAYNFHDENGSTVGALKLHAGDDAVGVQWIDVTPALKLYASHKEILDVVLKKRL</sequence>
<organism evidence="2 3">
    <name type="scientific">Manduca sexta</name>
    <name type="common">Tobacco hawkmoth</name>
    <name type="synonym">Tobacco hornworm</name>
    <dbReference type="NCBI Taxonomy" id="7130"/>
    <lineage>
        <taxon>Eukaryota</taxon>
        <taxon>Metazoa</taxon>
        <taxon>Ecdysozoa</taxon>
        <taxon>Arthropoda</taxon>
        <taxon>Hexapoda</taxon>
        <taxon>Insecta</taxon>
        <taxon>Pterygota</taxon>
        <taxon>Neoptera</taxon>
        <taxon>Endopterygota</taxon>
        <taxon>Lepidoptera</taxon>
        <taxon>Glossata</taxon>
        <taxon>Ditrysia</taxon>
        <taxon>Bombycoidea</taxon>
        <taxon>Sphingidae</taxon>
        <taxon>Sphinginae</taxon>
        <taxon>Sphingini</taxon>
        <taxon>Manduca</taxon>
    </lineage>
</organism>
<dbReference type="InterPro" id="IPR039989">
    <property type="entry name" value="NUDT9"/>
</dbReference>
<dbReference type="Proteomes" id="UP000791440">
    <property type="component" value="Unassembled WGS sequence"/>
</dbReference>
<dbReference type="GO" id="GO:0047631">
    <property type="term" value="F:ADP-ribose diphosphatase activity"/>
    <property type="evidence" value="ECO:0007669"/>
    <property type="project" value="InterPro"/>
</dbReference>
<dbReference type="PANTHER" id="PTHR13030">
    <property type="entry name" value="NUDIX HYDROLASE"/>
    <property type="match status" value="1"/>
</dbReference>
<dbReference type="InterPro" id="IPR015797">
    <property type="entry name" value="NUDIX_hydrolase-like_dom_sf"/>
</dbReference>
<dbReference type="OrthoDB" id="9972248at2759"/>
<reference evidence="2" key="2">
    <citation type="submission" date="2020-12" db="EMBL/GenBank/DDBJ databases">
        <authorList>
            <person name="Kanost M."/>
        </authorList>
    </citation>
    <scope>NUCLEOTIDE SEQUENCE</scope>
</reference>
<evidence type="ECO:0000313" key="3">
    <source>
        <dbReference type="Proteomes" id="UP000791440"/>
    </source>
</evidence>
<comment type="caution">
    <text evidence="2">The sequence shown here is derived from an EMBL/GenBank/DDBJ whole genome shotgun (WGS) entry which is preliminary data.</text>
</comment>
<dbReference type="InterPro" id="IPR000086">
    <property type="entry name" value="NUDIX_hydrolase_dom"/>
</dbReference>
<dbReference type="Pfam" id="PF25969">
    <property type="entry name" value="NUDT9_N"/>
    <property type="match status" value="1"/>
</dbReference>
<dbReference type="SUPFAM" id="SSF55811">
    <property type="entry name" value="Nudix"/>
    <property type="match status" value="1"/>
</dbReference>
<evidence type="ECO:0000259" key="1">
    <source>
        <dbReference type="PROSITE" id="PS51462"/>
    </source>
</evidence>
<dbReference type="Gene3D" id="3.90.79.10">
    <property type="entry name" value="Nucleoside Triphosphate Pyrophosphohydrolase"/>
    <property type="match status" value="1"/>
</dbReference>
<dbReference type="Pfam" id="PF00293">
    <property type="entry name" value="NUDIX"/>
    <property type="match status" value="1"/>
</dbReference>
<evidence type="ECO:0000313" key="2">
    <source>
        <dbReference type="EMBL" id="KAG6452838.1"/>
    </source>
</evidence>
<dbReference type="PANTHER" id="PTHR13030:SF8">
    <property type="entry name" value="ADP-RIBOSE PYROPHOSPHATASE, MITOCHONDRIAL"/>
    <property type="match status" value="1"/>
</dbReference>
<accession>A0A922CPB5</accession>
<dbReference type="EMBL" id="JH668429">
    <property type="protein sequence ID" value="KAG6452838.1"/>
    <property type="molecule type" value="Genomic_DNA"/>
</dbReference>
<dbReference type="CDD" id="cd03670">
    <property type="entry name" value="NUDIX_ADPRase_Nudt9"/>
    <property type="match status" value="1"/>
</dbReference>
<reference evidence="2" key="1">
    <citation type="journal article" date="2016" name="Insect Biochem. Mol. Biol.">
        <title>Multifaceted biological insights from a draft genome sequence of the tobacco hornworm moth, Manduca sexta.</title>
        <authorList>
            <person name="Kanost M.R."/>
            <person name="Arrese E.L."/>
            <person name="Cao X."/>
            <person name="Chen Y.R."/>
            <person name="Chellapilla S."/>
            <person name="Goldsmith M.R."/>
            <person name="Grosse-Wilde E."/>
            <person name="Heckel D.G."/>
            <person name="Herndon N."/>
            <person name="Jiang H."/>
            <person name="Papanicolaou A."/>
            <person name="Qu J."/>
            <person name="Soulages J.L."/>
            <person name="Vogel H."/>
            <person name="Walters J."/>
            <person name="Waterhouse R.M."/>
            <person name="Ahn S.J."/>
            <person name="Almeida F.C."/>
            <person name="An C."/>
            <person name="Aqrawi P."/>
            <person name="Bretschneider A."/>
            <person name="Bryant W.B."/>
            <person name="Bucks S."/>
            <person name="Chao H."/>
            <person name="Chevignon G."/>
            <person name="Christen J.M."/>
            <person name="Clarke D.F."/>
            <person name="Dittmer N.T."/>
            <person name="Ferguson L.C.F."/>
            <person name="Garavelou S."/>
            <person name="Gordon K.H.J."/>
            <person name="Gunaratna R.T."/>
            <person name="Han Y."/>
            <person name="Hauser F."/>
            <person name="He Y."/>
            <person name="Heidel-Fischer H."/>
            <person name="Hirsh A."/>
            <person name="Hu Y."/>
            <person name="Jiang H."/>
            <person name="Kalra D."/>
            <person name="Klinner C."/>
            <person name="Konig C."/>
            <person name="Kovar C."/>
            <person name="Kroll A.R."/>
            <person name="Kuwar S.S."/>
            <person name="Lee S.L."/>
            <person name="Lehman R."/>
            <person name="Li K."/>
            <person name="Li Z."/>
            <person name="Liang H."/>
            <person name="Lovelace S."/>
            <person name="Lu Z."/>
            <person name="Mansfield J.H."/>
            <person name="McCulloch K.J."/>
            <person name="Mathew T."/>
            <person name="Morton B."/>
            <person name="Muzny D.M."/>
            <person name="Neunemann D."/>
            <person name="Ongeri F."/>
            <person name="Pauchet Y."/>
            <person name="Pu L.L."/>
            <person name="Pyrousis I."/>
            <person name="Rao X.J."/>
            <person name="Redding A."/>
            <person name="Roesel C."/>
            <person name="Sanchez-Gracia A."/>
            <person name="Schaack S."/>
            <person name="Shukla A."/>
            <person name="Tetreau G."/>
            <person name="Wang Y."/>
            <person name="Xiong G.H."/>
            <person name="Traut W."/>
            <person name="Walsh T.K."/>
            <person name="Worley K.C."/>
            <person name="Wu D."/>
            <person name="Wu W."/>
            <person name="Wu Y.Q."/>
            <person name="Zhang X."/>
            <person name="Zou Z."/>
            <person name="Zucker H."/>
            <person name="Briscoe A.D."/>
            <person name="Burmester T."/>
            <person name="Clem R.J."/>
            <person name="Feyereisen R."/>
            <person name="Grimmelikhuijzen C.J.P."/>
            <person name="Hamodrakas S.J."/>
            <person name="Hansson B.S."/>
            <person name="Huguet E."/>
            <person name="Jermiin L.S."/>
            <person name="Lan Q."/>
            <person name="Lehman H.K."/>
            <person name="Lorenzen M."/>
            <person name="Merzendorfer H."/>
            <person name="Michalopoulos I."/>
            <person name="Morton D.B."/>
            <person name="Muthukrishnan S."/>
            <person name="Oakeshott J.G."/>
            <person name="Palmer W."/>
            <person name="Park Y."/>
            <person name="Passarelli A.L."/>
            <person name="Rozas J."/>
            <person name="Schwartz L.M."/>
            <person name="Smith W."/>
            <person name="Southgate A."/>
            <person name="Vilcinskas A."/>
            <person name="Vogt R."/>
            <person name="Wang P."/>
            <person name="Werren J."/>
            <person name="Yu X.Q."/>
            <person name="Zhou J.J."/>
            <person name="Brown S.J."/>
            <person name="Scherer S.E."/>
            <person name="Richards S."/>
            <person name="Blissard G.W."/>
        </authorList>
    </citation>
    <scope>NUCLEOTIDE SEQUENCE</scope>
</reference>
<dbReference type="PROSITE" id="PS51462">
    <property type="entry name" value="NUDIX"/>
    <property type="match status" value="1"/>
</dbReference>
<name>A0A922CPB5_MANSE</name>
<proteinExistence type="predicted"/>
<feature type="domain" description="Nudix hydrolase" evidence="1">
    <location>
        <begin position="156"/>
        <end position="310"/>
    </location>
</feature>